<dbReference type="Proteomes" id="UP000595205">
    <property type="component" value="Chromosome"/>
</dbReference>
<dbReference type="EMBL" id="AP024255">
    <property type="protein sequence ID" value="BCO99415.1"/>
    <property type="molecule type" value="Genomic_DNA"/>
</dbReference>
<dbReference type="AlphaFoldDB" id="A0A7R7MSV6"/>
<sequence>MDPEAFGELTLGLAVGTSECQQNCVRAGVGPYRRKPALEVAADMGAELREEKRDSFVEFSNAGVTFTRRLGQRRLLGYWTVCAATL</sequence>
<organism evidence="1 2">
    <name type="scientific">Mycobacterium intracellulare</name>
    <dbReference type="NCBI Taxonomy" id="1767"/>
    <lineage>
        <taxon>Bacteria</taxon>
        <taxon>Bacillati</taxon>
        <taxon>Actinomycetota</taxon>
        <taxon>Actinomycetes</taxon>
        <taxon>Mycobacteriales</taxon>
        <taxon>Mycobacteriaceae</taxon>
        <taxon>Mycobacterium</taxon>
        <taxon>Mycobacterium avium complex (MAC)</taxon>
    </lineage>
</organism>
<evidence type="ECO:0000313" key="1">
    <source>
        <dbReference type="EMBL" id="BCO99415.1"/>
    </source>
</evidence>
<name>A0A7R7MSV6_MYCIT</name>
<evidence type="ECO:0000313" key="2">
    <source>
        <dbReference type="Proteomes" id="UP000595205"/>
    </source>
</evidence>
<reference evidence="1 2" key="1">
    <citation type="submission" date="2020-12" db="EMBL/GenBank/DDBJ databases">
        <title>Genome sequence of clinical Mycobacterium intracellulare strains.</title>
        <authorList>
            <person name="Tateishi Y."/>
            <person name="Matsumoto S."/>
            <person name="Fukushima Y."/>
            <person name="Nakajima C."/>
            <person name="Suzuki Y."/>
        </authorList>
    </citation>
    <scope>NUCLEOTIDE SEQUENCE [LARGE SCALE GENOMIC DNA]</scope>
    <source>
        <strain evidence="1 2">M018</strain>
    </source>
</reference>
<proteinExistence type="predicted"/>
<accession>A0A7R7MSV6</accession>
<protein>
    <submittedName>
        <fullName evidence="1">Uncharacterized protein</fullName>
    </submittedName>
</protein>
<gene>
    <name evidence="1" type="ORF">MINTM018_21850</name>
</gene>